<dbReference type="InterPro" id="IPR033889">
    <property type="entry name" value="LanC"/>
</dbReference>
<dbReference type="SMART" id="SM01260">
    <property type="entry name" value="LANC_like"/>
    <property type="match status" value="1"/>
</dbReference>
<organism evidence="1 2">
    <name type="scientific">Kitasatospora phosalacinea</name>
    <dbReference type="NCBI Taxonomy" id="2065"/>
    <lineage>
        <taxon>Bacteria</taxon>
        <taxon>Bacillati</taxon>
        <taxon>Actinomycetota</taxon>
        <taxon>Actinomycetes</taxon>
        <taxon>Kitasatosporales</taxon>
        <taxon>Streptomycetaceae</taxon>
        <taxon>Kitasatospora</taxon>
    </lineage>
</organism>
<dbReference type="SUPFAM" id="SSF158745">
    <property type="entry name" value="LanC-like"/>
    <property type="match status" value="1"/>
</dbReference>
<reference evidence="1 2" key="1">
    <citation type="submission" date="2024-09" db="EMBL/GenBank/DDBJ databases">
        <title>The Natural Products Discovery Center: Release of the First 8490 Sequenced Strains for Exploring Actinobacteria Biosynthetic Diversity.</title>
        <authorList>
            <person name="Kalkreuter E."/>
            <person name="Kautsar S.A."/>
            <person name="Yang D."/>
            <person name="Bader C.D."/>
            <person name="Teijaro C.N."/>
            <person name="Fluegel L."/>
            <person name="Davis C.M."/>
            <person name="Simpson J.R."/>
            <person name="Lauterbach L."/>
            <person name="Steele A.D."/>
            <person name="Gui C."/>
            <person name="Meng S."/>
            <person name="Li G."/>
            <person name="Viehrig K."/>
            <person name="Ye F."/>
            <person name="Su P."/>
            <person name="Kiefer A.F."/>
            <person name="Nichols A."/>
            <person name="Cepeda A.J."/>
            <person name="Yan W."/>
            <person name="Fan B."/>
            <person name="Jiang Y."/>
            <person name="Adhikari A."/>
            <person name="Zheng C.-J."/>
            <person name="Schuster L."/>
            <person name="Cowan T.M."/>
            <person name="Smanski M.J."/>
            <person name="Chevrette M.G."/>
            <person name="De Carvalho L.P.S."/>
            <person name="Shen B."/>
        </authorList>
    </citation>
    <scope>NUCLEOTIDE SEQUENCE [LARGE SCALE GENOMIC DNA]</scope>
    <source>
        <strain evidence="1 2">NPDC058753</strain>
    </source>
</reference>
<keyword evidence="2" id="KW-1185">Reference proteome</keyword>
<comment type="caution">
    <text evidence="1">The sequence shown here is derived from an EMBL/GenBank/DDBJ whole genome shotgun (WGS) entry which is preliminary data.</text>
</comment>
<dbReference type="RefSeq" id="WP_380322077.1">
    <property type="nucleotide sequence ID" value="NZ_JBHYPW010000016.1"/>
</dbReference>
<dbReference type="Proteomes" id="UP001599542">
    <property type="component" value="Unassembled WGS sequence"/>
</dbReference>
<dbReference type="Gene3D" id="1.50.10.20">
    <property type="match status" value="1"/>
</dbReference>
<sequence>MTAELLAPPTEASAQWGQSLAKGGLATALLHIERAAIGRGSWDTAHEWITACVSQPVNSFTGASVFYGAPAVAHILHLAASHGPCAYQQPRTGLNAAVEDIVRKRLAAANRRIDCGVRPAFGEFDLLGGLTGLGAHLRARGQQELLREVLSYLVRLTLPVHGRSGWWTHLAPSGEQDDRYPGGHGNFGLAHGIPGPLALLSLAYFDGTCVPGQLDAIGRILDWLDAWQQNGAAGAWWPEALTAAEADQGRTRQSKPLRPSWCYGTPGIATALHHAARATGDTDRARTAEAAFLDALEDPDQAHSLIDGTVCHGTAGVRLAARRFAERTDDHATAMRILAAASNLPDPGTDATGQGLLEGTAGIALARCSLTAECPGTGWDALLLLV</sequence>
<dbReference type="InterPro" id="IPR007822">
    <property type="entry name" value="LANC-like"/>
</dbReference>
<protein>
    <submittedName>
        <fullName evidence="1">Lanthionine synthetase C family protein</fullName>
    </submittedName>
</protein>
<dbReference type="CDD" id="cd04793">
    <property type="entry name" value="LanC"/>
    <property type="match status" value="1"/>
</dbReference>
<accession>A0ABW6GG50</accession>
<dbReference type="EMBL" id="JBHYPX010000009">
    <property type="protein sequence ID" value="MFE1351696.1"/>
    <property type="molecule type" value="Genomic_DNA"/>
</dbReference>
<evidence type="ECO:0000313" key="1">
    <source>
        <dbReference type="EMBL" id="MFE1351696.1"/>
    </source>
</evidence>
<name>A0ABW6GG50_9ACTN</name>
<proteinExistence type="predicted"/>
<dbReference type="Pfam" id="PF05147">
    <property type="entry name" value="LANC_like"/>
    <property type="match status" value="1"/>
</dbReference>
<evidence type="ECO:0000313" key="2">
    <source>
        <dbReference type="Proteomes" id="UP001599542"/>
    </source>
</evidence>
<gene>
    <name evidence="1" type="ORF">ACFW6T_06850</name>
</gene>
<dbReference type="PRINTS" id="PR01950">
    <property type="entry name" value="LANCSUPER"/>
</dbReference>
<dbReference type="PRINTS" id="PR01955">
    <property type="entry name" value="LANCFRANKIA"/>
</dbReference>